<evidence type="ECO:0000256" key="5">
    <source>
        <dbReference type="ARBA" id="ARBA00022741"/>
    </source>
</evidence>
<dbReference type="GO" id="GO:0006355">
    <property type="term" value="P:regulation of DNA-templated transcription"/>
    <property type="evidence" value="ECO:0007669"/>
    <property type="project" value="InterPro"/>
</dbReference>
<dbReference type="Proteomes" id="UP000435837">
    <property type="component" value="Unassembled WGS sequence"/>
</dbReference>
<evidence type="ECO:0000256" key="10">
    <source>
        <dbReference type="ARBA" id="ARBA00022912"/>
    </source>
</evidence>
<dbReference type="GO" id="GO:0005524">
    <property type="term" value="F:ATP binding"/>
    <property type="evidence" value="ECO:0007669"/>
    <property type="project" value="UniProtKB-KW"/>
</dbReference>
<dbReference type="AlphaFoldDB" id="A0A640S539"/>
<dbReference type="GO" id="GO:0016301">
    <property type="term" value="F:kinase activity"/>
    <property type="evidence" value="ECO:0007669"/>
    <property type="project" value="UniProtKB-KW"/>
</dbReference>
<dbReference type="FunFam" id="3.30.450.40:FF:000035">
    <property type="entry name" value="PAS sensor protein"/>
    <property type="match status" value="1"/>
</dbReference>
<dbReference type="InterPro" id="IPR052016">
    <property type="entry name" value="Bact_Sigma-Reg"/>
</dbReference>
<organism evidence="19 20">
    <name type="scientific">Streptomyces caniferus</name>
    <dbReference type="NCBI Taxonomy" id="285557"/>
    <lineage>
        <taxon>Bacteria</taxon>
        <taxon>Bacillati</taxon>
        <taxon>Actinomycetota</taxon>
        <taxon>Actinomycetes</taxon>
        <taxon>Kitasatosporales</taxon>
        <taxon>Streptomycetaceae</taxon>
        <taxon>Streptomyces</taxon>
    </lineage>
</organism>
<feature type="compositionally biased region" description="Basic and acidic residues" evidence="16">
    <location>
        <begin position="1"/>
        <end position="13"/>
    </location>
</feature>
<evidence type="ECO:0000259" key="18">
    <source>
        <dbReference type="PROSITE" id="PS51746"/>
    </source>
</evidence>
<evidence type="ECO:0000256" key="14">
    <source>
        <dbReference type="ARBA" id="ARBA00075117"/>
    </source>
</evidence>
<evidence type="ECO:0000256" key="2">
    <source>
        <dbReference type="ARBA" id="ARBA00022553"/>
    </source>
</evidence>
<evidence type="ECO:0000313" key="19">
    <source>
        <dbReference type="EMBL" id="GFE06270.1"/>
    </source>
</evidence>
<keyword evidence="5" id="KW-0547">Nucleotide-binding</keyword>
<dbReference type="PROSITE" id="PS51746">
    <property type="entry name" value="PPM_2"/>
    <property type="match status" value="1"/>
</dbReference>
<dbReference type="SUPFAM" id="SSF55781">
    <property type="entry name" value="GAF domain-like"/>
    <property type="match status" value="1"/>
</dbReference>
<evidence type="ECO:0000256" key="1">
    <source>
        <dbReference type="ARBA" id="ARBA00013081"/>
    </source>
</evidence>
<evidence type="ECO:0000256" key="12">
    <source>
        <dbReference type="ARBA" id="ARBA00047761"/>
    </source>
</evidence>
<dbReference type="FunFam" id="3.60.40.10:FF:000005">
    <property type="entry name" value="Serine/threonine protein phosphatase"/>
    <property type="match status" value="1"/>
</dbReference>
<dbReference type="SUPFAM" id="SSF81606">
    <property type="entry name" value="PP2C-like"/>
    <property type="match status" value="1"/>
</dbReference>
<evidence type="ECO:0000256" key="3">
    <source>
        <dbReference type="ARBA" id="ARBA00022679"/>
    </source>
</evidence>
<dbReference type="InterPro" id="IPR013656">
    <property type="entry name" value="PAS_4"/>
</dbReference>
<dbReference type="PROSITE" id="PS50112">
    <property type="entry name" value="PAS"/>
    <property type="match status" value="2"/>
</dbReference>
<reference evidence="19 20" key="1">
    <citation type="submission" date="2019-12" db="EMBL/GenBank/DDBJ databases">
        <title>Whole genome shotgun sequence of Streptomyces caniferus NBRC 15389.</title>
        <authorList>
            <person name="Ichikawa N."/>
            <person name="Kimura A."/>
            <person name="Kitahashi Y."/>
            <person name="Komaki H."/>
            <person name="Tamura T."/>
        </authorList>
    </citation>
    <scope>NUCLEOTIDE SEQUENCE [LARGE SCALE GENOMIC DNA]</scope>
    <source>
        <strain evidence="19 20">NBRC 15389</strain>
    </source>
</reference>
<dbReference type="SUPFAM" id="SSF55785">
    <property type="entry name" value="PYP-like sensor domain (PAS domain)"/>
    <property type="match status" value="2"/>
</dbReference>
<comment type="caution">
    <text evidence="19">The sequence shown here is derived from an EMBL/GenBank/DDBJ whole genome shotgun (WGS) entry which is preliminary data.</text>
</comment>
<keyword evidence="8" id="KW-0067">ATP-binding</keyword>
<gene>
    <name evidence="19" type="ORF">Scani_25380</name>
</gene>
<dbReference type="InterPro" id="IPR001932">
    <property type="entry name" value="PPM-type_phosphatase-like_dom"/>
</dbReference>
<evidence type="ECO:0000256" key="7">
    <source>
        <dbReference type="ARBA" id="ARBA00022801"/>
    </source>
</evidence>
<protein>
    <recommendedName>
        <fullName evidence="1">protein-serine/threonine phosphatase</fullName>
        <ecNumber evidence="1">3.1.3.16</ecNumber>
    </recommendedName>
    <alternativeName>
        <fullName evidence="15">Protein-serine/threonine phosphatase</fullName>
    </alternativeName>
    <alternativeName>
        <fullName evidence="14">Serine/threonine-protein kinase</fullName>
    </alternativeName>
</protein>
<feature type="domain" description="PAS" evidence="17">
    <location>
        <begin position="202"/>
        <end position="272"/>
    </location>
</feature>
<dbReference type="InterPro" id="IPR000014">
    <property type="entry name" value="PAS"/>
</dbReference>
<dbReference type="CDD" id="cd00130">
    <property type="entry name" value="PAS"/>
    <property type="match status" value="2"/>
</dbReference>
<dbReference type="Pfam" id="PF00989">
    <property type="entry name" value="PAS"/>
    <property type="match status" value="1"/>
</dbReference>
<dbReference type="FunFam" id="3.30.450.20:FF:000120">
    <property type="entry name" value="PAS domain S-box protein"/>
    <property type="match status" value="1"/>
</dbReference>
<feature type="domain" description="PPM-type phosphatase" evidence="18">
    <location>
        <begin position="546"/>
        <end position="751"/>
    </location>
</feature>
<dbReference type="InterPro" id="IPR035965">
    <property type="entry name" value="PAS-like_dom_sf"/>
</dbReference>
<dbReference type="InterPro" id="IPR029016">
    <property type="entry name" value="GAF-like_dom_sf"/>
</dbReference>
<comment type="function">
    <text evidence="13">Primarily acts as an independent SigF regulator that is sensitive to the osmosensory signal, mediating the cross talk of PknD with the SigF regulon. Possesses both phosphatase and kinase activities. The kinase domain functions as a classic anti-sigma factor-like kinase to phosphorylate the anti-anti-sigma factor domain at the canonical regulatory site, and the phosphatase domain antagonizes this activity.</text>
</comment>
<evidence type="ECO:0000256" key="15">
    <source>
        <dbReference type="ARBA" id="ARBA00081350"/>
    </source>
</evidence>
<keyword evidence="6" id="KW-0418">Kinase</keyword>
<evidence type="ECO:0000256" key="4">
    <source>
        <dbReference type="ARBA" id="ARBA00022723"/>
    </source>
</evidence>
<accession>A0A640S539</accession>
<dbReference type="Gene3D" id="3.30.450.40">
    <property type="match status" value="1"/>
</dbReference>
<dbReference type="NCBIfam" id="TIGR00229">
    <property type="entry name" value="sensory_box"/>
    <property type="match status" value="2"/>
</dbReference>
<evidence type="ECO:0000256" key="16">
    <source>
        <dbReference type="SAM" id="MobiDB-lite"/>
    </source>
</evidence>
<keyword evidence="4" id="KW-0479">Metal-binding</keyword>
<dbReference type="SMART" id="SM00331">
    <property type="entry name" value="PP2C_SIG"/>
    <property type="match status" value="1"/>
</dbReference>
<dbReference type="EMBL" id="BLIN01000003">
    <property type="protein sequence ID" value="GFE06270.1"/>
    <property type="molecule type" value="Genomic_DNA"/>
</dbReference>
<dbReference type="GO" id="GO:0004722">
    <property type="term" value="F:protein serine/threonine phosphatase activity"/>
    <property type="evidence" value="ECO:0007669"/>
    <property type="project" value="UniProtKB-EC"/>
</dbReference>
<evidence type="ECO:0000256" key="9">
    <source>
        <dbReference type="ARBA" id="ARBA00022842"/>
    </source>
</evidence>
<dbReference type="Gene3D" id="3.30.450.20">
    <property type="entry name" value="PAS domain"/>
    <property type="match status" value="2"/>
</dbReference>
<dbReference type="Pfam" id="PF07228">
    <property type="entry name" value="SpoIIE"/>
    <property type="match status" value="1"/>
</dbReference>
<dbReference type="GO" id="GO:0046872">
    <property type="term" value="F:metal ion binding"/>
    <property type="evidence" value="ECO:0007669"/>
    <property type="project" value="UniProtKB-KW"/>
</dbReference>
<keyword evidence="3" id="KW-0808">Transferase</keyword>
<keyword evidence="11" id="KW-0464">Manganese</keyword>
<comment type="catalytic activity">
    <reaction evidence="12">
        <text>O-phospho-L-seryl-[protein] + H2O = L-seryl-[protein] + phosphate</text>
        <dbReference type="Rhea" id="RHEA:20629"/>
        <dbReference type="Rhea" id="RHEA-COMP:9863"/>
        <dbReference type="Rhea" id="RHEA-COMP:11604"/>
        <dbReference type="ChEBI" id="CHEBI:15377"/>
        <dbReference type="ChEBI" id="CHEBI:29999"/>
        <dbReference type="ChEBI" id="CHEBI:43474"/>
        <dbReference type="ChEBI" id="CHEBI:83421"/>
        <dbReference type="EC" id="3.1.3.16"/>
    </reaction>
</comment>
<dbReference type="Gene3D" id="3.60.40.10">
    <property type="entry name" value="PPM-type phosphatase domain"/>
    <property type="match status" value="1"/>
</dbReference>
<feature type="domain" description="PAS" evidence="17">
    <location>
        <begin position="87"/>
        <end position="151"/>
    </location>
</feature>
<evidence type="ECO:0000313" key="20">
    <source>
        <dbReference type="Proteomes" id="UP000435837"/>
    </source>
</evidence>
<dbReference type="EC" id="3.1.3.16" evidence="1"/>
<feature type="region of interest" description="Disordered" evidence="16">
    <location>
        <begin position="1"/>
        <end position="83"/>
    </location>
</feature>
<evidence type="ECO:0000256" key="13">
    <source>
        <dbReference type="ARBA" id="ARBA00056274"/>
    </source>
</evidence>
<dbReference type="SMART" id="SM00091">
    <property type="entry name" value="PAS"/>
    <property type="match status" value="2"/>
</dbReference>
<evidence type="ECO:0000259" key="17">
    <source>
        <dbReference type="PROSITE" id="PS50112"/>
    </source>
</evidence>
<keyword evidence="2" id="KW-0597">Phosphoprotein</keyword>
<name>A0A640S539_9ACTN</name>
<keyword evidence="9" id="KW-0460">Magnesium</keyword>
<sequence>MPERGNRRERGGDEYAGGRSGGTMEATALTCQRQATARHVGRSGHAAECGHTPRGPADGRSAGVSADEERPAGAGAAEGKSSQPSGLMDLLAVAAVLVDAEGRIVLWSPQAADLYGYSAEEALGQYAAPLLIHQEHWDLVIEKFAEVMETGRSWGGTFPVRHKDGSSRLVELRNMRLLDDRGDFYALGLATDSPTLREVERDVALSTRLISQSPIGVAILDTELRYAAVNPALERMHGIPAKDHLGRHYREIMSAAKFEVPETAMRQVLETGVPMVDQATVVGRSPSDPDRQRAWSISLYRLEDPQGRVLGVADLVVDVTDRYQAAMEASEARRRLALIADGSARIGTTLEVEQTARELAEVAVPELADVVTVDVLDSILGAHRPARDEGPAVFRALAVKGAYPTEALQAADPPGQTTAYEADRLATQCVRTGRPILVSHADDDDLARIARNDHAATLLARAGVHSYLLAPLTARGQILGCLGLTRARNPLPFDEDDLALAVELASRAAVCIDNARWHQSVRNAAETLQRSLLPDHPPHLPGLQLASRYRPAQATYEIGGDWYDVLPLDGDKTALVVGDVMGSGIDAAATMGRLRTATSAFADLDLEPAQVLQHLDKITSGLEHYIATCVYAVCDPHRAECHIATAGHLPPVLVRSGKRPELLDLPTGTPLGVGGVPFETTTFRLEPGDQLVLYTDGLVETRHHPIDERLDTLLRLLDAPDRSLEETCDRLLRDLRRPDDPDDVALLIARTEPFRSDSGPVG</sequence>
<dbReference type="InterPro" id="IPR003018">
    <property type="entry name" value="GAF"/>
</dbReference>
<evidence type="ECO:0000256" key="8">
    <source>
        <dbReference type="ARBA" id="ARBA00022840"/>
    </source>
</evidence>
<evidence type="ECO:0000256" key="6">
    <source>
        <dbReference type="ARBA" id="ARBA00022777"/>
    </source>
</evidence>
<evidence type="ECO:0000256" key="11">
    <source>
        <dbReference type="ARBA" id="ARBA00023211"/>
    </source>
</evidence>
<dbReference type="InterPro" id="IPR013767">
    <property type="entry name" value="PAS_fold"/>
</dbReference>
<dbReference type="Pfam" id="PF01590">
    <property type="entry name" value="GAF"/>
    <property type="match status" value="1"/>
</dbReference>
<keyword evidence="10" id="KW-0904">Protein phosphatase</keyword>
<dbReference type="PANTHER" id="PTHR43156:SF2">
    <property type="entry name" value="STAGE II SPORULATION PROTEIN E"/>
    <property type="match status" value="1"/>
</dbReference>
<dbReference type="PANTHER" id="PTHR43156">
    <property type="entry name" value="STAGE II SPORULATION PROTEIN E-RELATED"/>
    <property type="match status" value="1"/>
</dbReference>
<keyword evidence="7" id="KW-0378">Hydrolase</keyword>
<dbReference type="Pfam" id="PF08448">
    <property type="entry name" value="PAS_4"/>
    <property type="match status" value="1"/>
</dbReference>
<proteinExistence type="predicted"/>
<dbReference type="InterPro" id="IPR036457">
    <property type="entry name" value="PPM-type-like_dom_sf"/>
</dbReference>